<dbReference type="PRINTS" id="PR01100">
    <property type="entry name" value="SHIKIMTKNASE"/>
</dbReference>
<feature type="region of interest" description="Disordered" evidence="22">
    <location>
        <begin position="1"/>
        <end position="21"/>
    </location>
</feature>
<dbReference type="InterPro" id="IPR023000">
    <property type="entry name" value="Shikimate_kinase_CS"/>
</dbReference>
<keyword evidence="9 20" id="KW-0808">Transferase</keyword>
<dbReference type="Proteomes" id="UP000237344">
    <property type="component" value="Unassembled WGS sequence"/>
</dbReference>
<evidence type="ECO:0000256" key="22">
    <source>
        <dbReference type="SAM" id="MobiDB-lite"/>
    </source>
</evidence>
<organism evidence="25 26">
    <name type="scientific">Novacetimonas maltaceti</name>
    <dbReference type="NCBI Taxonomy" id="1203393"/>
    <lineage>
        <taxon>Bacteria</taxon>
        <taxon>Pseudomonadati</taxon>
        <taxon>Pseudomonadota</taxon>
        <taxon>Alphaproteobacteria</taxon>
        <taxon>Acetobacterales</taxon>
        <taxon>Acetobacteraceae</taxon>
        <taxon>Novacetimonas</taxon>
    </lineage>
</organism>
<feature type="domain" description="3-dehydroquinate synthase C-terminal" evidence="24">
    <location>
        <begin position="398"/>
        <end position="549"/>
    </location>
</feature>
<comment type="cofactor">
    <cofactor evidence="2 21">
        <name>NAD(+)</name>
        <dbReference type="ChEBI" id="CHEBI:57540"/>
    </cofactor>
</comment>
<dbReference type="InterPro" id="IPR031322">
    <property type="entry name" value="Shikimate/glucono_kinase"/>
</dbReference>
<dbReference type="GO" id="GO:0004765">
    <property type="term" value="F:shikimate kinase activity"/>
    <property type="evidence" value="ECO:0007669"/>
    <property type="project" value="UniProtKB-UniRule"/>
</dbReference>
<dbReference type="PROSITE" id="PS01128">
    <property type="entry name" value="SHIKIMATE_KINASE"/>
    <property type="match status" value="1"/>
</dbReference>
<dbReference type="Pfam" id="PF24621">
    <property type="entry name" value="DHQS_C"/>
    <property type="match status" value="1"/>
</dbReference>
<protein>
    <recommendedName>
        <fullName evidence="20 21">Multifunctional fusion protein</fullName>
    </recommendedName>
    <domain>
        <recommendedName>
            <fullName evidence="20">Shikimate kinase</fullName>
            <shortName evidence="20">SK</shortName>
            <ecNumber evidence="20">2.7.1.71</ecNumber>
        </recommendedName>
    </domain>
    <domain>
        <recommendedName>
            <fullName evidence="21">3-dehydroquinate synthase</fullName>
            <shortName evidence="21">DHQS</shortName>
            <ecNumber evidence="21">4.2.3.4</ecNumber>
        </recommendedName>
    </domain>
</protein>
<dbReference type="SUPFAM" id="SSF52540">
    <property type="entry name" value="P-loop containing nucleoside triphosphate hydrolases"/>
    <property type="match status" value="1"/>
</dbReference>
<dbReference type="InterPro" id="IPR050071">
    <property type="entry name" value="Dehydroquinate_synthase"/>
</dbReference>
<feature type="domain" description="3-dehydroquinate synthase N-terminal" evidence="23">
    <location>
        <begin position="284"/>
        <end position="396"/>
    </location>
</feature>
<dbReference type="Pfam" id="PF01202">
    <property type="entry name" value="SKI"/>
    <property type="match status" value="1"/>
</dbReference>
<comment type="function">
    <text evidence="20">Catalyzes the specific phosphorylation of the 3-hydroxyl group of shikimic acid using ATP as a cosubstrate.</text>
</comment>
<evidence type="ECO:0000256" key="19">
    <source>
        <dbReference type="ARBA" id="ARBA00048567"/>
    </source>
</evidence>
<dbReference type="Gene3D" id="3.40.50.1970">
    <property type="match status" value="1"/>
</dbReference>
<name>A0A2S3W1S0_9PROT</name>
<comment type="subunit">
    <text evidence="20">Monomer.</text>
</comment>
<comment type="similarity">
    <text evidence="21">Belongs to the sugar phosphate cyclases superfamily. Dehydroquinate synthase family.</text>
</comment>
<evidence type="ECO:0000256" key="15">
    <source>
        <dbReference type="ARBA" id="ARBA00023027"/>
    </source>
</evidence>
<evidence type="ECO:0000256" key="5">
    <source>
        <dbReference type="ARBA" id="ARBA00004661"/>
    </source>
</evidence>
<gene>
    <name evidence="21 25" type="primary">aroB</name>
    <name evidence="20" type="synonym">aroK</name>
    <name evidence="25" type="ORF">KMAL_19010</name>
</gene>
<sequence length="587" mass="62901">MSRPISSDTPPMARPTSPHNDATPLFIPLDLDALGQGRHAATAPPQGGSIVLVGLMGAGKTTIGRLLAARLNLEFVDSDEEIERAAGCSIADLFQKYGEAEFRRGEHMVLRRLMSGPPIVLATGGGAFMDPRTRACVRENATSVWLRCTLPVLLERVQDRTHRPLLNVESPATVLSDLMRARHPVYAEADIIVDCGDDNVEHSAEKVLGAINTARRPLLVPVRLERARYDVQIGADMIRRAGARLAPLLPQKRVMIVTDENVAALHLPTLLAGLEETGIRHGTITVPPGEGSKTLAEYGRVTGELLAAGVERGTTVLALGGGVVGDLAGFAAATTLRGLPFVQVPTTLLSQVDSSVGGKTGINTPYGKNLLGAFHQPISVLVDTTALTTLPAREIRAGYAEILKSGLLGDADLFEWCDLHGQAVLDGDSAMQAEAIRRACAFKAAVVADDEREERKANGRALLNLGHTFGHALEAELGYDGRLLHGEGVSIGLRLAFMLSVRLGYCPQADLDRVSAHLERLDMPARISDTGEEFSAATLIRHMQRDKKMRDGRLSFVLVRGIGKAFTCRDVPDDAVAAVLRADGCRP</sequence>
<dbReference type="Gene3D" id="3.40.50.300">
    <property type="entry name" value="P-loop containing nucleotide triphosphate hydrolases"/>
    <property type="match status" value="1"/>
</dbReference>
<keyword evidence="17 21" id="KW-0456">Lyase</keyword>
<feature type="binding site" evidence="21">
    <location>
        <begin position="346"/>
        <end position="347"/>
    </location>
    <ligand>
        <name>NAD(+)</name>
        <dbReference type="ChEBI" id="CHEBI:57540"/>
    </ligand>
</feature>
<feature type="binding site" evidence="21">
    <location>
        <position position="401"/>
    </location>
    <ligand>
        <name>Zn(2+)</name>
        <dbReference type="ChEBI" id="CHEBI:29105"/>
    </ligand>
</feature>
<proteinExistence type="inferred from homology"/>
<keyword evidence="13 21" id="KW-0862">Zinc</keyword>
<feature type="binding site" evidence="20">
    <location>
        <position position="79"/>
    </location>
    <ligand>
        <name>substrate</name>
    </ligand>
</feature>
<dbReference type="NCBIfam" id="TIGR01357">
    <property type="entry name" value="aroB"/>
    <property type="match status" value="1"/>
</dbReference>
<reference evidence="25 26" key="1">
    <citation type="submission" date="2018-01" db="EMBL/GenBank/DDBJ databases">
        <title>Draft Genome Sequence of Komagataeibacter maltaceti LMG 1529, a Vinegar Producing Acetic Acid Bacterium Isolated from Malt Vinegar Brewery Acetifiers.</title>
        <authorList>
            <person name="Zhang Q."/>
            <person name="Hollensteiner J."/>
            <person name="Poehlein A."/>
            <person name="Daniel R."/>
        </authorList>
    </citation>
    <scope>NUCLEOTIDE SEQUENCE [LARGE SCALE GENOMIC DNA]</scope>
    <source>
        <strain evidence="25 26">LMG 1529</strain>
    </source>
</reference>
<dbReference type="Pfam" id="PF01761">
    <property type="entry name" value="DHQ_synthase"/>
    <property type="match status" value="1"/>
</dbReference>
<dbReference type="FunFam" id="3.40.50.1970:FF:000007">
    <property type="entry name" value="Pentafunctional AROM polypeptide"/>
    <property type="match status" value="1"/>
</dbReference>
<dbReference type="SUPFAM" id="SSF56796">
    <property type="entry name" value="Dehydroquinate synthase-like"/>
    <property type="match status" value="1"/>
</dbReference>
<feature type="binding site" evidence="21">
    <location>
        <position position="359"/>
    </location>
    <ligand>
        <name>NAD(+)</name>
        <dbReference type="ChEBI" id="CHEBI:57540"/>
    </ligand>
</feature>
<dbReference type="EC" id="4.2.3.4" evidence="21"/>
<evidence type="ECO:0000256" key="8">
    <source>
        <dbReference type="ARBA" id="ARBA00022605"/>
    </source>
</evidence>
<dbReference type="GO" id="GO:0009073">
    <property type="term" value="P:aromatic amino acid family biosynthetic process"/>
    <property type="evidence" value="ECO:0007669"/>
    <property type="project" value="UniProtKB-KW"/>
</dbReference>
<keyword evidence="11 21" id="KW-0547">Nucleotide-binding</keyword>
<dbReference type="Gene3D" id="1.20.1090.10">
    <property type="entry name" value="Dehydroquinate synthase-like - alpha domain"/>
    <property type="match status" value="1"/>
</dbReference>
<evidence type="ECO:0000256" key="11">
    <source>
        <dbReference type="ARBA" id="ARBA00022741"/>
    </source>
</evidence>
<comment type="function">
    <text evidence="4 21">Catalyzes the conversion of 3-deoxy-D-arabino-heptulosonate 7-phosphate (DAHP) to dehydroquinate (DHQ).</text>
</comment>
<keyword evidence="20" id="KW-0460">Magnesium</keyword>
<evidence type="ECO:0000256" key="13">
    <source>
        <dbReference type="ARBA" id="ARBA00022833"/>
    </source>
</evidence>
<evidence type="ECO:0000256" key="2">
    <source>
        <dbReference type="ARBA" id="ARBA00001911"/>
    </source>
</evidence>
<dbReference type="AlphaFoldDB" id="A0A2S3W1S0"/>
<accession>A0A2S3W1S0</accession>
<dbReference type="CDD" id="cd00464">
    <property type="entry name" value="SK"/>
    <property type="match status" value="1"/>
</dbReference>
<feature type="binding site" evidence="20">
    <location>
        <position position="61"/>
    </location>
    <ligand>
        <name>Mg(2+)</name>
        <dbReference type="ChEBI" id="CHEBI:18420"/>
    </ligand>
</feature>
<dbReference type="HAMAP" id="MF_00109">
    <property type="entry name" value="Shikimate_kinase"/>
    <property type="match status" value="1"/>
</dbReference>
<dbReference type="InterPro" id="IPR016037">
    <property type="entry name" value="DHQ_synth_AroB"/>
</dbReference>
<dbReference type="GO" id="GO:0003856">
    <property type="term" value="F:3-dehydroquinate synthase activity"/>
    <property type="evidence" value="ECO:0007669"/>
    <property type="project" value="UniProtKB-UniRule"/>
</dbReference>
<comment type="similarity">
    <text evidence="20">Belongs to the shikimate kinase family.</text>
</comment>
<feature type="binding site" evidence="20">
    <location>
        <begin position="57"/>
        <end position="62"/>
    </location>
    <ligand>
        <name>ATP</name>
        <dbReference type="ChEBI" id="CHEBI:30616"/>
    </ligand>
</feature>
<comment type="pathway">
    <text evidence="5 21">Metabolic intermediate biosynthesis; chorismate biosynthesis; chorismate from D-erythrose 4-phosphate and phosphoenolpyruvate: step 2/7.</text>
</comment>
<evidence type="ECO:0000313" key="26">
    <source>
        <dbReference type="Proteomes" id="UP000237344"/>
    </source>
</evidence>
<dbReference type="InterPro" id="IPR000623">
    <property type="entry name" value="Shikimate_kinase/TSH1"/>
</dbReference>
<feature type="binding site" evidence="21">
    <location>
        <begin position="322"/>
        <end position="326"/>
    </location>
    <ligand>
        <name>NAD(+)</name>
        <dbReference type="ChEBI" id="CHEBI:57540"/>
    </ligand>
</feature>
<evidence type="ECO:0000256" key="7">
    <source>
        <dbReference type="ARBA" id="ARBA00022490"/>
    </source>
</evidence>
<keyword evidence="10 21" id="KW-0479">Metal-binding</keyword>
<comment type="catalytic activity">
    <reaction evidence="1 21">
        <text>7-phospho-2-dehydro-3-deoxy-D-arabino-heptonate = 3-dehydroquinate + phosphate</text>
        <dbReference type="Rhea" id="RHEA:21968"/>
        <dbReference type="ChEBI" id="CHEBI:32364"/>
        <dbReference type="ChEBI" id="CHEBI:43474"/>
        <dbReference type="ChEBI" id="CHEBI:58394"/>
        <dbReference type="EC" id="4.2.3.4"/>
    </reaction>
</comment>
<dbReference type="InterPro" id="IPR030960">
    <property type="entry name" value="DHQS/DOIS_N"/>
</dbReference>
<dbReference type="UniPathway" id="UPA00053">
    <property type="reaction ID" value="UER00085"/>
</dbReference>
<comment type="caution">
    <text evidence="25">The sequence shown here is derived from an EMBL/GenBank/DDBJ whole genome shotgun (WGS) entry which is preliminary data.</text>
</comment>
<comment type="caution">
    <text evidence="21">Lacks conserved residue(s) required for the propagation of feature annotation.</text>
</comment>
<dbReference type="NCBIfam" id="NF010552">
    <property type="entry name" value="PRK13946.1"/>
    <property type="match status" value="1"/>
</dbReference>
<evidence type="ECO:0000256" key="16">
    <source>
        <dbReference type="ARBA" id="ARBA00023141"/>
    </source>
</evidence>
<keyword evidence="15 21" id="KW-0520">NAD</keyword>
<dbReference type="PANTHER" id="PTHR43622">
    <property type="entry name" value="3-DEHYDROQUINATE SYNTHASE"/>
    <property type="match status" value="1"/>
</dbReference>
<evidence type="ECO:0000256" key="10">
    <source>
        <dbReference type="ARBA" id="ARBA00022723"/>
    </source>
</evidence>
<comment type="cofactor">
    <cofactor evidence="20">
        <name>Mg(2+)</name>
        <dbReference type="ChEBI" id="CHEBI:18420"/>
    </cofactor>
    <text evidence="20">Binds 1 Mg(2+) ion per subunit.</text>
</comment>
<evidence type="ECO:0000256" key="17">
    <source>
        <dbReference type="ARBA" id="ARBA00023239"/>
    </source>
</evidence>
<comment type="catalytic activity">
    <reaction evidence="19 20">
        <text>shikimate + ATP = 3-phosphoshikimate + ADP + H(+)</text>
        <dbReference type="Rhea" id="RHEA:13121"/>
        <dbReference type="ChEBI" id="CHEBI:15378"/>
        <dbReference type="ChEBI" id="CHEBI:30616"/>
        <dbReference type="ChEBI" id="CHEBI:36208"/>
        <dbReference type="ChEBI" id="CHEBI:145989"/>
        <dbReference type="ChEBI" id="CHEBI:456216"/>
        <dbReference type="EC" id="2.7.1.71"/>
    </reaction>
</comment>
<feature type="binding site" evidence="21">
    <location>
        <position position="467"/>
    </location>
    <ligand>
        <name>Zn(2+)</name>
        <dbReference type="ChEBI" id="CHEBI:29105"/>
    </ligand>
</feature>
<evidence type="ECO:0000256" key="3">
    <source>
        <dbReference type="ARBA" id="ARBA00001947"/>
    </source>
</evidence>
<evidence type="ECO:0000259" key="23">
    <source>
        <dbReference type="Pfam" id="PF01761"/>
    </source>
</evidence>
<evidence type="ECO:0000256" key="12">
    <source>
        <dbReference type="ARBA" id="ARBA00022777"/>
    </source>
</evidence>
<feature type="binding site" evidence="20">
    <location>
        <position position="125"/>
    </location>
    <ligand>
        <name>substrate</name>
    </ligand>
</feature>
<evidence type="ECO:0000256" key="20">
    <source>
        <dbReference type="HAMAP-Rule" id="MF_00109"/>
    </source>
</evidence>
<dbReference type="HAMAP" id="MF_00110">
    <property type="entry name" value="DHQ_synthase"/>
    <property type="match status" value="1"/>
</dbReference>
<dbReference type="EMBL" id="POTC01000023">
    <property type="protein sequence ID" value="POF62513.1"/>
    <property type="molecule type" value="Genomic_DNA"/>
</dbReference>
<keyword evidence="18" id="KW-0511">Multifunctional enzyme</keyword>
<comment type="cofactor">
    <cofactor evidence="21">
        <name>Co(2+)</name>
        <dbReference type="ChEBI" id="CHEBI:48828"/>
    </cofactor>
    <cofactor evidence="21">
        <name>Zn(2+)</name>
        <dbReference type="ChEBI" id="CHEBI:29105"/>
    </cofactor>
    <text evidence="21">Binds 1 divalent metal cation per subunit. Can use either Co(2+) or Zn(2+).</text>
</comment>
<feature type="binding site" evidence="20">
    <location>
        <position position="163"/>
    </location>
    <ligand>
        <name>ATP</name>
        <dbReference type="ChEBI" id="CHEBI:30616"/>
    </ligand>
</feature>
<evidence type="ECO:0000256" key="9">
    <source>
        <dbReference type="ARBA" id="ARBA00022679"/>
    </source>
</evidence>
<dbReference type="GO" id="GO:0005737">
    <property type="term" value="C:cytoplasm"/>
    <property type="evidence" value="ECO:0007669"/>
    <property type="project" value="UniProtKB-SubCell"/>
</dbReference>
<dbReference type="RefSeq" id="WP_110095472.1">
    <property type="nucleotide sequence ID" value="NZ_NKUE01000001.1"/>
</dbReference>
<feature type="binding site" evidence="20">
    <location>
        <position position="182"/>
    </location>
    <ligand>
        <name>substrate</name>
    </ligand>
</feature>
<feature type="binding site" evidence="21">
    <location>
        <position position="368"/>
    </location>
    <ligand>
        <name>NAD(+)</name>
        <dbReference type="ChEBI" id="CHEBI:57540"/>
    </ligand>
</feature>
<dbReference type="GO" id="GO:0008652">
    <property type="term" value="P:amino acid biosynthetic process"/>
    <property type="evidence" value="ECO:0007669"/>
    <property type="project" value="UniProtKB-KW"/>
</dbReference>
<dbReference type="EC" id="2.7.1.71" evidence="20"/>
<feature type="binding site" evidence="21">
    <location>
        <position position="485"/>
    </location>
    <ligand>
        <name>Zn(2+)</name>
        <dbReference type="ChEBI" id="CHEBI:29105"/>
    </ligand>
</feature>
<dbReference type="InterPro" id="IPR027417">
    <property type="entry name" value="P-loop_NTPase"/>
</dbReference>
<dbReference type="GO" id="GO:0005524">
    <property type="term" value="F:ATP binding"/>
    <property type="evidence" value="ECO:0007669"/>
    <property type="project" value="UniProtKB-UniRule"/>
</dbReference>
<dbReference type="PANTHER" id="PTHR43622:SF7">
    <property type="entry name" value="3-DEHYDROQUINATE SYNTHASE, CHLOROPLASTIC"/>
    <property type="match status" value="1"/>
</dbReference>
<evidence type="ECO:0000256" key="14">
    <source>
        <dbReference type="ARBA" id="ARBA00022840"/>
    </source>
</evidence>
<evidence type="ECO:0000256" key="21">
    <source>
        <dbReference type="HAMAP-Rule" id="MF_00110"/>
    </source>
</evidence>
<keyword evidence="8 21" id="KW-0028">Amino-acid biosynthesis</keyword>
<feature type="binding site" evidence="20">
    <location>
        <position position="103"/>
    </location>
    <ligand>
        <name>substrate</name>
    </ligand>
</feature>
<keyword evidence="14 20" id="KW-0067">ATP-binding</keyword>
<keyword evidence="12 20" id="KW-0418">Kinase</keyword>
<comment type="pathway">
    <text evidence="6 20">Metabolic intermediate biosynthesis; chorismate biosynthesis; chorismate from D-erythrose 4-phosphate and phosphoenolpyruvate: step 5/7.</text>
</comment>
<comment type="subcellular location">
    <subcellularLocation>
        <location evidence="21">Cytoplasm</location>
    </subcellularLocation>
</comment>
<keyword evidence="26" id="KW-1185">Reference proteome</keyword>
<keyword evidence="21" id="KW-0170">Cobalt</keyword>
<dbReference type="GO" id="GO:0000287">
    <property type="term" value="F:magnesium ion binding"/>
    <property type="evidence" value="ECO:0007669"/>
    <property type="project" value="UniProtKB-UniRule"/>
</dbReference>
<dbReference type="InterPro" id="IPR056179">
    <property type="entry name" value="DHQS_C"/>
</dbReference>
<comment type="cofactor">
    <cofactor evidence="3">
        <name>Zn(2+)</name>
        <dbReference type="ChEBI" id="CHEBI:29105"/>
    </cofactor>
</comment>
<evidence type="ECO:0000259" key="24">
    <source>
        <dbReference type="Pfam" id="PF24621"/>
    </source>
</evidence>
<evidence type="ECO:0000256" key="4">
    <source>
        <dbReference type="ARBA" id="ARBA00003485"/>
    </source>
</evidence>
<evidence type="ECO:0000256" key="6">
    <source>
        <dbReference type="ARBA" id="ARBA00004842"/>
    </source>
</evidence>
<dbReference type="OrthoDB" id="9806583at2"/>
<dbReference type="GO" id="GO:0009423">
    <property type="term" value="P:chorismate biosynthetic process"/>
    <property type="evidence" value="ECO:0007669"/>
    <property type="project" value="UniProtKB-UniRule"/>
</dbReference>
<evidence type="ECO:0000313" key="25">
    <source>
        <dbReference type="EMBL" id="POF62513.1"/>
    </source>
</evidence>
<keyword evidence="7 21" id="KW-0963">Cytoplasm</keyword>
<evidence type="ECO:0000256" key="1">
    <source>
        <dbReference type="ARBA" id="ARBA00001393"/>
    </source>
</evidence>
<keyword evidence="16 21" id="KW-0057">Aromatic amino acid biosynthesis</keyword>
<dbReference type="CDD" id="cd08195">
    <property type="entry name" value="DHQS"/>
    <property type="match status" value="1"/>
</dbReference>
<evidence type="ECO:0000256" key="18">
    <source>
        <dbReference type="ARBA" id="ARBA00023268"/>
    </source>
</evidence>